<dbReference type="EMBL" id="JAPDRN010000085">
    <property type="protein sequence ID" value="KAJ9625997.1"/>
    <property type="molecule type" value="Genomic_DNA"/>
</dbReference>
<dbReference type="PANTHER" id="PTHR43364">
    <property type="entry name" value="NADH-SPECIFIC METHYLGLYOXAL REDUCTASE-RELATED"/>
    <property type="match status" value="1"/>
</dbReference>
<dbReference type="GO" id="GO:0016491">
    <property type="term" value="F:oxidoreductase activity"/>
    <property type="evidence" value="ECO:0007669"/>
    <property type="project" value="UniProtKB-KW"/>
</dbReference>
<evidence type="ECO:0000256" key="2">
    <source>
        <dbReference type="ARBA" id="ARBA00023002"/>
    </source>
</evidence>
<keyword evidence="2" id="KW-0560">Oxidoreductase</keyword>
<feature type="domain" description="NADP-dependent oxidoreductase" evidence="5">
    <location>
        <begin position="2"/>
        <end position="291"/>
    </location>
</feature>
<evidence type="ECO:0000313" key="6">
    <source>
        <dbReference type="EMBL" id="KAJ9625997.1"/>
    </source>
</evidence>
<keyword evidence="1" id="KW-0521">NADP</keyword>
<evidence type="ECO:0000256" key="4">
    <source>
        <dbReference type="SAM" id="MobiDB-lite"/>
    </source>
</evidence>
<reference evidence="6" key="1">
    <citation type="submission" date="2022-10" db="EMBL/GenBank/DDBJ databases">
        <title>Culturing micro-colonial fungi from biological soil crusts in the Mojave desert and describing Neophaeococcomyces mojavensis, and introducing the new genera and species Taxawa tesnikishii.</title>
        <authorList>
            <person name="Kurbessoian T."/>
            <person name="Stajich J.E."/>
        </authorList>
    </citation>
    <scope>NUCLEOTIDE SEQUENCE</scope>
    <source>
        <strain evidence="6">TK_35</strain>
    </source>
</reference>
<accession>A0AA38XWG6</accession>
<evidence type="ECO:0000256" key="1">
    <source>
        <dbReference type="ARBA" id="ARBA00022857"/>
    </source>
</evidence>
<dbReference type="AlphaFoldDB" id="A0AA38XWG6"/>
<proteinExistence type="inferred from homology"/>
<evidence type="ECO:0000259" key="5">
    <source>
        <dbReference type="Pfam" id="PF00248"/>
    </source>
</evidence>
<feature type="region of interest" description="Disordered" evidence="4">
    <location>
        <begin position="188"/>
        <end position="217"/>
    </location>
</feature>
<organism evidence="6 7">
    <name type="scientific">Knufia peltigerae</name>
    <dbReference type="NCBI Taxonomy" id="1002370"/>
    <lineage>
        <taxon>Eukaryota</taxon>
        <taxon>Fungi</taxon>
        <taxon>Dikarya</taxon>
        <taxon>Ascomycota</taxon>
        <taxon>Pezizomycotina</taxon>
        <taxon>Eurotiomycetes</taxon>
        <taxon>Chaetothyriomycetidae</taxon>
        <taxon>Chaetothyriales</taxon>
        <taxon>Trichomeriaceae</taxon>
        <taxon>Knufia</taxon>
    </lineage>
</organism>
<sequence>MDCFYEMGGNFIDTANNYQGEQSETWIGEWMARHPFRRDEMVIATKYTSAYKVVSAPKLQQSNFGSNNTKSLSLSVEASLKKLQTSYIDILYVHYWDFTTGVEEVMQSLNHLVHQGKVLYLGVSDTPAWVVVKANAYARHHGLRPFSVYQGRWSAAERDFERDILPMCLDEGMGLAPWGSLGGGYFKPSSTSSSRDSGTGTTTDGDKRDGGRNIPSILTGKEEQVSLALEKVANARTPPVPLTSIALAYVMHKSPYVTPIIGGRKIEHLKANIEALKIRLTEAEIDVVESAYPFDVGFPMNFLASNPKGPKGPEDIVLTKRMGHLDFVKRPQPILPPL</sequence>
<dbReference type="Proteomes" id="UP001172681">
    <property type="component" value="Unassembled WGS sequence"/>
</dbReference>
<feature type="compositionally biased region" description="Low complexity" evidence="4">
    <location>
        <begin position="189"/>
        <end position="203"/>
    </location>
</feature>
<dbReference type="SUPFAM" id="SSF51430">
    <property type="entry name" value="NAD(P)-linked oxidoreductase"/>
    <property type="match status" value="1"/>
</dbReference>
<evidence type="ECO:0000313" key="7">
    <source>
        <dbReference type="Proteomes" id="UP001172681"/>
    </source>
</evidence>
<dbReference type="InterPro" id="IPR036812">
    <property type="entry name" value="NAD(P)_OxRdtase_dom_sf"/>
</dbReference>
<name>A0AA38XWG6_9EURO</name>
<keyword evidence="7" id="KW-1185">Reference proteome</keyword>
<comment type="similarity">
    <text evidence="3">Belongs to the aldo/keto reductase family. Aldo/keto reductase 2 subfamily.</text>
</comment>
<dbReference type="Pfam" id="PF00248">
    <property type="entry name" value="Aldo_ket_red"/>
    <property type="match status" value="1"/>
</dbReference>
<dbReference type="InterPro" id="IPR050523">
    <property type="entry name" value="AKR_Detox_Biosynth"/>
</dbReference>
<comment type="caution">
    <text evidence="6">The sequence shown here is derived from an EMBL/GenBank/DDBJ whole genome shotgun (WGS) entry which is preliminary data.</text>
</comment>
<protein>
    <recommendedName>
        <fullName evidence="5">NADP-dependent oxidoreductase domain-containing protein</fullName>
    </recommendedName>
</protein>
<dbReference type="PANTHER" id="PTHR43364:SF7">
    <property type="entry name" value="NADP-DEPENDENT OXIDOREDUCTASE DOMAIN-CONTAINING PROTEIN-RELATED"/>
    <property type="match status" value="1"/>
</dbReference>
<gene>
    <name evidence="6" type="ORF">H2204_010296</name>
</gene>
<evidence type="ECO:0000256" key="3">
    <source>
        <dbReference type="ARBA" id="ARBA00038157"/>
    </source>
</evidence>
<dbReference type="InterPro" id="IPR023210">
    <property type="entry name" value="NADP_OxRdtase_dom"/>
</dbReference>
<dbReference type="Gene3D" id="3.20.20.100">
    <property type="entry name" value="NADP-dependent oxidoreductase domain"/>
    <property type="match status" value="1"/>
</dbReference>